<dbReference type="Proteomes" id="UP000827976">
    <property type="component" value="Chromosome 12"/>
</dbReference>
<evidence type="ECO:0000313" key="2">
    <source>
        <dbReference type="Proteomes" id="UP000827976"/>
    </source>
</evidence>
<accession>A0ACB7V3M8</accession>
<sequence>MAVASTIFHFTLNTGAKIPTVGLGTWQSEPGVVGQAVIASVKAGCRHIDCARAYANENEIGLALKKLCDDGVVKREELFVTSKLWSTDHDPEDVPAAMEATLKDLQLDYVDLYLIHWPFRLKKGSALSHENLSPTDIPGTWAAMEKLYESGKARAIGVSNFNTKKLEVLLATARISPAVNQVECHPVWQQTKLRKFCQSKDIHLTVSRQTIIG</sequence>
<organism evidence="1 2">
    <name type="scientific">Dioscorea alata</name>
    <name type="common">Purple yam</name>
    <dbReference type="NCBI Taxonomy" id="55571"/>
    <lineage>
        <taxon>Eukaryota</taxon>
        <taxon>Viridiplantae</taxon>
        <taxon>Streptophyta</taxon>
        <taxon>Embryophyta</taxon>
        <taxon>Tracheophyta</taxon>
        <taxon>Spermatophyta</taxon>
        <taxon>Magnoliopsida</taxon>
        <taxon>Liliopsida</taxon>
        <taxon>Dioscoreales</taxon>
        <taxon>Dioscoreaceae</taxon>
        <taxon>Dioscorea</taxon>
    </lineage>
</organism>
<comment type="caution">
    <text evidence="1">The sequence shown here is derived from an EMBL/GenBank/DDBJ whole genome shotgun (WGS) entry which is preliminary data.</text>
</comment>
<evidence type="ECO:0000313" key="1">
    <source>
        <dbReference type="EMBL" id="KAH7667962.1"/>
    </source>
</evidence>
<keyword evidence="2" id="KW-1185">Reference proteome</keyword>
<dbReference type="EC" id="1.1.1.21" evidence="1"/>
<protein>
    <submittedName>
        <fullName evidence="1">Aldo-keto reductase protein</fullName>
        <ecNumber evidence="1">1.1.1.21</ecNumber>
    </submittedName>
</protein>
<gene>
    <name evidence="1" type="ORF">IHE45_12G092700</name>
</gene>
<name>A0ACB7V3M8_DIOAL</name>
<reference evidence="2" key="1">
    <citation type="journal article" date="2022" name="Nat. Commun.">
        <title>Chromosome evolution and the genetic basis of agronomically important traits in greater yam.</title>
        <authorList>
            <person name="Bredeson J.V."/>
            <person name="Lyons J.B."/>
            <person name="Oniyinde I.O."/>
            <person name="Okereke N.R."/>
            <person name="Kolade O."/>
            <person name="Nnabue I."/>
            <person name="Nwadili C.O."/>
            <person name="Hribova E."/>
            <person name="Parker M."/>
            <person name="Nwogha J."/>
            <person name="Shu S."/>
            <person name="Carlson J."/>
            <person name="Kariba R."/>
            <person name="Muthemba S."/>
            <person name="Knop K."/>
            <person name="Barton G.J."/>
            <person name="Sherwood A.V."/>
            <person name="Lopez-Montes A."/>
            <person name="Asiedu R."/>
            <person name="Jamnadass R."/>
            <person name="Muchugi A."/>
            <person name="Goodstein D."/>
            <person name="Egesi C.N."/>
            <person name="Featherston J."/>
            <person name="Asfaw A."/>
            <person name="Simpson G.G."/>
            <person name="Dolezel J."/>
            <person name="Hendre P.S."/>
            <person name="Van Deynze A."/>
            <person name="Kumar P.L."/>
            <person name="Obidiegwu J.E."/>
            <person name="Bhattacharjee R."/>
            <person name="Rokhsar D.S."/>
        </authorList>
    </citation>
    <scope>NUCLEOTIDE SEQUENCE [LARGE SCALE GENOMIC DNA]</scope>
    <source>
        <strain evidence="2">cv. TDa95/00328</strain>
    </source>
</reference>
<keyword evidence="1" id="KW-0560">Oxidoreductase</keyword>
<proteinExistence type="predicted"/>
<dbReference type="EMBL" id="CM037022">
    <property type="protein sequence ID" value="KAH7667962.1"/>
    <property type="molecule type" value="Genomic_DNA"/>
</dbReference>